<comment type="subcellular location">
    <subcellularLocation>
        <location evidence="1">Cytoplasm</location>
    </subcellularLocation>
</comment>
<keyword evidence="2" id="KW-0963">Cytoplasm</keyword>
<dbReference type="SUPFAM" id="SSF46785">
    <property type="entry name" value="Winged helix' DNA-binding domain"/>
    <property type="match status" value="1"/>
</dbReference>
<evidence type="ECO:0000256" key="4">
    <source>
        <dbReference type="ARBA" id="ARBA00023125"/>
    </source>
</evidence>
<keyword evidence="4" id="KW-0238">DNA-binding</keyword>
<dbReference type="PANTHER" id="PTHR33164:SF5">
    <property type="entry name" value="ORGANIC HYDROPEROXIDE RESISTANCE TRANSCRIPTIONAL REGULATOR"/>
    <property type="match status" value="1"/>
</dbReference>
<dbReference type="InterPro" id="IPR036388">
    <property type="entry name" value="WH-like_DNA-bd_sf"/>
</dbReference>
<proteinExistence type="predicted"/>
<dbReference type="GO" id="GO:0003700">
    <property type="term" value="F:DNA-binding transcription factor activity"/>
    <property type="evidence" value="ECO:0007669"/>
    <property type="project" value="InterPro"/>
</dbReference>
<evidence type="ECO:0000256" key="5">
    <source>
        <dbReference type="ARBA" id="ARBA00023163"/>
    </source>
</evidence>
<keyword evidence="8" id="KW-1185">Reference proteome</keyword>
<accession>A0AAX2SD31</accession>
<reference evidence="7 8" key="1">
    <citation type="submission" date="2019-03" db="EMBL/GenBank/DDBJ databases">
        <title>Genome Sequencing and Assembly of Various Microbes Isolated from Alder Root Nodule.</title>
        <authorList>
            <person name="Swanson E."/>
            <person name="Sevigny J.L."/>
            <person name="Pesce C."/>
            <person name="Davis I."/>
            <person name="Kleiner V."/>
            <person name="Tisa L."/>
        </authorList>
    </citation>
    <scope>NUCLEOTIDE SEQUENCE [LARGE SCALE GENOMIC DNA]</scope>
    <source>
        <strain evidence="7 8">4R-31</strain>
    </source>
</reference>
<evidence type="ECO:0000313" key="7">
    <source>
        <dbReference type="EMBL" id="TFI00660.1"/>
    </source>
</evidence>
<dbReference type="GeneID" id="93232413"/>
<evidence type="ECO:0000256" key="3">
    <source>
        <dbReference type="ARBA" id="ARBA00023015"/>
    </source>
</evidence>
<dbReference type="EMBL" id="SPNK01000008">
    <property type="protein sequence ID" value="TFI00660.1"/>
    <property type="molecule type" value="Genomic_DNA"/>
</dbReference>
<comment type="caution">
    <text evidence="7">The sequence shown here is derived from an EMBL/GenBank/DDBJ whole genome shotgun (WGS) entry which is preliminary data.</text>
</comment>
<dbReference type="GO" id="GO:0005737">
    <property type="term" value="C:cytoplasm"/>
    <property type="evidence" value="ECO:0007669"/>
    <property type="project" value="UniProtKB-SubCell"/>
</dbReference>
<dbReference type="InterPro" id="IPR000835">
    <property type="entry name" value="HTH_MarR-typ"/>
</dbReference>
<dbReference type="GO" id="GO:0006950">
    <property type="term" value="P:response to stress"/>
    <property type="evidence" value="ECO:0007669"/>
    <property type="project" value="TreeGrafter"/>
</dbReference>
<keyword evidence="5" id="KW-0804">Transcription</keyword>
<name>A0AAX2SD31_KOCRH</name>
<dbReference type="FunFam" id="1.10.10.10:FF:000163">
    <property type="entry name" value="MarR family transcriptional regulator"/>
    <property type="match status" value="1"/>
</dbReference>
<dbReference type="Pfam" id="PF01047">
    <property type="entry name" value="MarR"/>
    <property type="match status" value="1"/>
</dbReference>
<dbReference type="Proteomes" id="UP000298017">
    <property type="component" value="Unassembled WGS sequence"/>
</dbReference>
<keyword evidence="3" id="KW-0805">Transcription regulation</keyword>
<sequence length="157" mass="17724">MTTRPTPAEDPLALSNQLCFSLSVASRMVVHSYRPVLEPLGLTHPQYLVMLALWDRHPRTVKDLGEHLMQDSATLSPLLKRLEARGLITRERDPGNERALAVTVTPEGAALRERAVQVPEEMMRRLRVTAEQVQRLNEEMHLLIATAQENEEDGTRA</sequence>
<dbReference type="PANTHER" id="PTHR33164">
    <property type="entry name" value="TRANSCRIPTIONAL REGULATOR, MARR FAMILY"/>
    <property type="match status" value="1"/>
</dbReference>
<evidence type="ECO:0000313" key="8">
    <source>
        <dbReference type="Proteomes" id="UP000298017"/>
    </source>
</evidence>
<dbReference type="InterPro" id="IPR039422">
    <property type="entry name" value="MarR/SlyA-like"/>
</dbReference>
<dbReference type="Gene3D" id="1.10.10.10">
    <property type="entry name" value="Winged helix-like DNA-binding domain superfamily/Winged helix DNA-binding domain"/>
    <property type="match status" value="1"/>
</dbReference>
<dbReference type="GO" id="GO:0003677">
    <property type="term" value="F:DNA binding"/>
    <property type="evidence" value="ECO:0007669"/>
    <property type="project" value="UniProtKB-KW"/>
</dbReference>
<evidence type="ECO:0000256" key="2">
    <source>
        <dbReference type="ARBA" id="ARBA00022490"/>
    </source>
</evidence>
<dbReference type="SMART" id="SM00347">
    <property type="entry name" value="HTH_MARR"/>
    <property type="match status" value="1"/>
</dbReference>
<evidence type="ECO:0000256" key="1">
    <source>
        <dbReference type="ARBA" id="ARBA00004496"/>
    </source>
</evidence>
<evidence type="ECO:0000259" key="6">
    <source>
        <dbReference type="PROSITE" id="PS50995"/>
    </source>
</evidence>
<protein>
    <submittedName>
        <fullName evidence="7">MarR family transcriptional regulator</fullName>
    </submittedName>
</protein>
<dbReference type="PROSITE" id="PS50995">
    <property type="entry name" value="HTH_MARR_2"/>
    <property type="match status" value="1"/>
</dbReference>
<dbReference type="RefSeq" id="WP_039101637.1">
    <property type="nucleotide sequence ID" value="NZ_CABMOG010000017.1"/>
</dbReference>
<dbReference type="InterPro" id="IPR036390">
    <property type="entry name" value="WH_DNA-bd_sf"/>
</dbReference>
<organism evidence="7 8">
    <name type="scientific">Kocuria rhizophila</name>
    <dbReference type="NCBI Taxonomy" id="72000"/>
    <lineage>
        <taxon>Bacteria</taxon>
        <taxon>Bacillati</taxon>
        <taxon>Actinomycetota</taxon>
        <taxon>Actinomycetes</taxon>
        <taxon>Micrococcales</taxon>
        <taxon>Micrococcaceae</taxon>
        <taxon>Kocuria</taxon>
    </lineage>
</organism>
<dbReference type="AlphaFoldDB" id="A0AAX2SD31"/>
<feature type="domain" description="HTH marR-type" evidence="6">
    <location>
        <begin position="15"/>
        <end position="145"/>
    </location>
</feature>
<gene>
    <name evidence="7" type="ORF">E4P33_08310</name>
</gene>